<reference evidence="2 3" key="1">
    <citation type="submission" date="2015-08" db="EMBL/GenBank/DDBJ databases">
        <title>Emmonsia species relationships and genome sequence.</title>
        <authorList>
            <person name="Cuomo C.A."/>
            <person name="Schwartz I.S."/>
            <person name="Kenyon C."/>
            <person name="De Hoog G.S."/>
            <person name="Govender N.P."/>
            <person name="Botha A."/>
            <person name="Moreno L."/>
            <person name="De Vries M."/>
            <person name="Munoz J.F."/>
            <person name="Stielow J.B."/>
        </authorList>
    </citation>
    <scope>NUCLEOTIDE SEQUENCE [LARGE SCALE GENOMIC DNA]</scope>
    <source>
        <strain evidence="2 3">EI222</strain>
    </source>
</reference>
<dbReference type="OrthoDB" id="5231661at2759"/>
<feature type="compositionally biased region" description="Low complexity" evidence="1">
    <location>
        <begin position="113"/>
        <end position="124"/>
    </location>
</feature>
<proteinExistence type="predicted"/>
<feature type="compositionally biased region" description="Gly residues" evidence="1">
    <location>
        <begin position="190"/>
        <end position="199"/>
    </location>
</feature>
<feature type="compositionally biased region" description="Basic and acidic residues" evidence="1">
    <location>
        <begin position="177"/>
        <end position="189"/>
    </location>
</feature>
<gene>
    <name evidence="2" type="ORF">ACJ73_07977</name>
</gene>
<evidence type="ECO:0000256" key="1">
    <source>
        <dbReference type="SAM" id="MobiDB-lite"/>
    </source>
</evidence>
<feature type="compositionally biased region" description="Basic residues" evidence="1">
    <location>
        <begin position="85"/>
        <end position="98"/>
    </location>
</feature>
<comment type="caution">
    <text evidence="2">The sequence shown here is derived from an EMBL/GenBank/DDBJ whole genome shotgun (WGS) entry which is preliminary data.</text>
</comment>
<dbReference type="Proteomes" id="UP000242791">
    <property type="component" value="Unassembled WGS sequence"/>
</dbReference>
<feature type="region of interest" description="Disordered" evidence="1">
    <location>
        <begin position="47"/>
        <end position="67"/>
    </location>
</feature>
<dbReference type="VEuPathDB" id="FungiDB:ACJ73_07977"/>
<keyword evidence="3" id="KW-1185">Reference proteome</keyword>
<dbReference type="AlphaFoldDB" id="A0A1J9QWX8"/>
<protein>
    <submittedName>
        <fullName evidence="2">Uncharacterized protein</fullName>
    </submittedName>
</protein>
<accession>A0A1J9QWX8</accession>
<feature type="region of interest" description="Disordered" evidence="1">
    <location>
        <begin position="172"/>
        <end position="199"/>
    </location>
</feature>
<evidence type="ECO:0000313" key="2">
    <source>
        <dbReference type="EMBL" id="OJD20687.1"/>
    </source>
</evidence>
<organism evidence="2 3">
    <name type="scientific">Blastomyces percursus</name>
    <dbReference type="NCBI Taxonomy" id="1658174"/>
    <lineage>
        <taxon>Eukaryota</taxon>
        <taxon>Fungi</taxon>
        <taxon>Dikarya</taxon>
        <taxon>Ascomycota</taxon>
        <taxon>Pezizomycotina</taxon>
        <taxon>Eurotiomycetes</taxon>
        <taxon>Eurotiomycetidae</taxon>
        <taxon>Onygenales</taxon>
        <taxon>Ajellomycetaceae</taxon>
        <taxon>Blastomyces</taxon>
    </lineage>
</organism>
<dbReference type="EMBL" id="LGTZ01001750">
    <property type="protein sequence ID" value="OJD20687.1"/>
    <property type="molecule type" value="Genomic_DNA"/>
</dbReference>
<sequence length="199" mass="22218">MRALPTSVLRTLTSPPAPLCTNLPILRNLPHYPPPTITLPIPYHHHYHQRQSLSERGPPSHQPTAPLPLQHYRRWKLPATSNKNKNQKQHHRHHRHDNAKKDRSSQEQASKPNNNGSRSSTNNNPQFPKLSFESLGLVGNMKILCFSAAGNAGHDGDCFWCKAIWGWWRGNGDEETDKEKEKGKGKEKVGGGGAGVSKG</sequence>
<name>A0A1J9QWX8_9EURO</name>
<feature type="region of interest" description="Disordered" evidence="1">
    <location>
        <begin position="81"/>
        <end position="127"/>
    </location>
</feature>
<evidence type="ECO:0000313" key="3">
    <source>
        <dbReference type="Proteomes" id="UP000242791"/>
    </source>
</evidence>